<evidence type="ECO:0000256" key="2">
    <source>
        <dbReference type="ARBA" id="ARBA00022737"/>
    </source>
</evidence>
<dbReference type="GO" id="GO:0034605">
    <property type="term" value="P:cellular response to heat"/>
    <property type="evidence" value="ECO:0007669"/>
    <property type="project" value="TreeGrafter"/>
</dbReference>
<dbReference type="FunFam" id="3.40.50.300:FF:000120">
    <property type="entry name" value="ATP-dependent chaperone ClpB"/>
    <property type="match status" value="1"/>
</dbReference>
<name>A0A6S8A0T7_9STRA</name>
<dbReference type="InterPro" id="IPR001270">
    <property type="entry name" value="ClpA/B"/>
</dbReference>
<dbReference type="InterPro" id="IPR028299">
    <property type="entry name" value="ClpA/B_CS2"/>
</dbReference>
<keyword evidence="5 6" id="KW-0143">Chaperone</keyword>
<proteinExistence type="inferred from homology"/>
<dbReference type="GO" id="GO:0005737">
    <property type="term" value="C:cytoplasm"/>
    <property type="evidence" value="ECO:0007669"/>
    <property type="project" value="TreeGrafter"/>
</dbReference>
<evidence type="ECO:0000313" key="11">
    <source>
        <dbReference type="EMBL" id="CAE0432171.1"/>
    </source>
</evidence>
<dbReference type="PANTHER" id="PTHR11638">
    <property type="entry name" value="ATP-DEPENDENT CLP PROTEASE"/>
    <property type="match status" value="1"/>
</dbReference>
<sequence length="807" mass="90176">MIGSRFLLRSLERNSIPIVRRYGTTSASGIGSFSAVRLVNNSPVSEYSYNHSLRRNFHGTNVVGNNANLRPPGGAGQSWVHPDAVPHGDHLKKYAMDITEQAKNGKLDPVIGREEEIRRTIQVLSRRTKNNPVLIGEPGVGKTAAVEGLAQRIVAGEVPESLKTKRIWSLDMAALVAGAKYRGEFEERLKGVLKDVQSSNGEIILFIDELHMLVGAGGGGDGFDAGNMLKPALARGELHCVGATTLDEYRKHIEKDAALARRFQPVLVGEPSVEDTISILRGLKGKYEVHHGVRIQDSAVVSAAVLANRYLTERKMPDKAIDLIDEAASRLRLQQESKPEPIWRLERQIITKKIELEALRKETDPGSVKRREKIDEEIEELEKKEKKMMDEWAAEKDALNSAKTAKERLERARQDLVLAERAGEFSRAGELKHSVIPQLEREAKESKLFSEKDNTSTLLRDAVTSQDIASVVAHATGIPVDSLLGGEREKLLHMEDFLKQRVVGQDEAVEAISDVVRQSRAGLLSHNRPAGVFLFLGPTGVGKTELTKALCEFLFKDEKAMTRIDMSEYMERHSVSKLIGAPPGYIGYEEGGALTEAVRRRPYQVILFDEFEKAHRDVGNLLLQLFDEGRLTDSQGRVVDFKNTIIVMTSNLGSDVMADEGFPEAEIEDAVMARVKNHFTPELLNRIDEISMFNRLQREDIGGIVEIQMKILEKQLSDDREIKLVVSQNAREWLGEISYSPQYGARPLRRNIQHEVLRPLSKLILAGQVKDRQEVFIDKRRGEEQVTISSKDLVVEDDDNQDIAQAV</sequence>
<evidence type="ECO:0000256" key="1">
    <source>
        <dbReference type="ARBA" id="ARBA00008675"/>
    </source>
</evidence>
<feature type="domain" description="Clp ATPase C-terminal" evidence="9">
    <location>
        <begin position="696"/>
        <end position="788"/>
    </location>
</feature>
<protein>
    <recommendedName>
        <fullName evidence="12">Clp R domain-containing protein</fullName>
    </recommendedName>
</protein>
<accession>A0A6S8A0T7</accession>
<dbReference type="AlphaFoldDB" id="A0A6S8A0T7"/>
<keyword evidence="3 6" id="KW-0547">Nucleotide-binding</keyword>
<dbReference type="SUPFAM" id="SSF52540">
    <property type="entry name" value="P-loop containing nucleoside triphosphate hydrolases"/>
    <property type="match status" value="2"/>
</dbReference>
<dbReference type="CDD" id="cd00009">
    <property type="entry name" value="AAA"/>
    <property type="match status" value="1"/>
</dbReference>
<dbReference type="PRINTS" id="PR00300">
    <property type="entry name" value="CLPPROTEASEA"/>
</dbReference>
<dbReference type="PROSITE" id="PS00870">
    <property type="entry name" value="CLPAB_1"/>
    <property type="match status" value="1"/>
</dbReference>
<dbReference type="InterPro" id="IPR003959">
    <property type="entry name" value="ATPase_AAA_core"/>
</dbReference>
<dbReference type="CDD" id="cd19499">
    <property type="entry name" value="RecA-like_ClpB_Hsp104-like"/>
    <property type="match status" value="1"/>
</dbReference>
<keyword evidence="4 6" id="KW-0067">ATP-binding</keyword>
<dbReference type="GO" id="GO:0005524">
    <property type="term" value="F:ATP binding"/>
    <property type="evidence" value="ECO:0007669"/>
    <property type="project" value="UniProtKB-KW"/>
</dbReference>
<dbReference type="InterPro" id="IPR041546">
    <property type="entry name" value="ClpA/ClpB_AAA_lid"/>
</dbReference>
<evidence type="ECO:0000256" key="7">
    <source>
        <dbReference type="SAM" id="Coils"/>
    </source>
</evidence>
<dbReference type="EMBL" id="HBIN01003616">
    <property type="protein sequence ID" value="CAE0432171.1"/>
    <property type="molecule type" value="Transcribed_RNA"/>
</dbReference>
<dbReference type="FunFam" id="3.40.50.300:FF:000010">
    <property type="entry name" value="Chaperone clpB 1, putative"/>
    <property type="match status" value="1"/>
</dbReference>
<comment type="similarity">
    <text evidence="1 6">Belongs to the ClpA/ClpB family.</text>
</comment>
<dbReference type="InterPro" id="IPR003593">
    <property type="entry name" value="AAA+_ATPase"/>
</dbReference>
<dbReference type="EMBL" id="HBIN01003615">
    <property type="protein sequence ID" value="CAE0432170.1"/>
    <property type="molecule type" value="Transcribed_RNA"/>
</dbReference>
<evidence type="ECO:0000256" key="3">
    <source>
        <dbReference type="ARBA" id="ARBA00022741"/>
    </source>
</evidence>
<organism evidence="11">
    <name type="scientific">Aplanochytrium stocchinoi</name>
    <dbReference type="NCBI Taxonomy" id="215587"/>
    <lineage>
        <taxon>Eukaryota</taxon>
        <taxon>Sar</taxon>
        <taxon>Stramenopiles</taxon>
        <taxon>Bigyra</taxon>
        <taxon>Labyrinthulomycetes</taxon>
        <taxon>Thraustochytrida</taxon>
        <taxon>Thraustochytriidae</taxon>
        <taxon>Aplanochytrium</taxon>
    </lineage>
</organism>
<keyword evidence="2" id="KW-0677">Repeat</keyword>
<evidence type="ECO:0000256" key="4">
    <source>
        <dbReference type="ARBA" id="ARBA00022840"/>
    </source>
</evidence>
<evidence type="ECO:0000259" key="8">
    <source>
        <dbReference type="SMART" id="SM00382"/>
    </source>
</evidence>
<dbReference type="GO" id="GO:0016887">
    <property type="term" value="F:ATP hydrolysis activity"/>
    <property type="evidence" value="ECO:0007669"/>
    <property type="project" value="InterPro"/>
</dbReference>
<keyword evidence="7" id="KW-0175">Coiled coil</keyword>
<feature type="coiled-coil region" evidence="7">
    <location>
        <begin position="342"/>
        <end position="422"/>
    </location>
</feature>
<dbReference type="Pfam" id="PF00004">
    <property type="entry name" value="AAA"/>
    <property type="match status" value="1"/>
</dbReference>
<evidence type="ECO:0000256" key="5">
    <source>
        <dbReference type="ARBA" id="ARBA00023186"/>
    </source>
</evidence>
<feature type="domain" description="AAA+ ATPase" evidence="8">
    <location>
        <begin position="128"/>
        <end position="273"/>
    </location>
</feature>
<evidence type="ECO:0000313" key="10">
    <source>
        <dbReference type="EMBL" id="CAE0432170.1"/>
    </source>
</evidence>
<evidence type="ECO:0000256" key="6">
    <source>
        <dbReference type="RuleBase" id="RU004432"/>
    </source>
</evidence>
<dbReference type="FunFam" id="3.40.50.300:FF:000025">
    <property type="entry name" value="ATP-dependent Clp protease subunit"/>
    <property type="match status" value="1"/>
</dbReference>
<dbReference type="Gene3D" id="3.40.50.300">
    <property type="entry name" value="P-loop containing nucleotide triphosphate hydrolases"/>
    <property type="match status" value="3"/>
</dbReference>
<dbReference type="PROSITE" id="PS00871">
    <property type="entry name" value="CLPAB_2"/>
    <property type="match status" value="1"/>
</dbReference>
<reference evidence="11" key="1">
    <citation type="submission" date="2021-01" db="EMBL/GenBank/DDBJ databases">
        <authorList>
            <person name="Corre E."/>
            <person name="Pelletier E."/>
            <person name="Niang G."/>
            <person name="Scheremetjew M."/>
            <person name="Finn R."/>
            <person name="Kale V."/>
            <person name="Holt S."/>
            <person name="Cochrane G."/>
            <person name="Meng A."/>
            <person name="Brown T."/>
            <person name="Cohen L."/>
        </authorList>
    </citation>
    <scope>NUCLEOTIDE SEQUENCE</scope>
    <source>
        <strain evidence="11">GSBS06</strain>
    </source>
</reference>
<dbReference type="InterPro" id="IPR027417">
    <property type="entry name" value="P-loop_NTPase"/>
</dbReference>
<dbReference type="Pfam" id="PF17871">
    <property type="entry name" value="AAA_lid_9"/>
    <property type="match status" value="1"/>
</dbReference>
<dbReference type="InterPro" id="IPR050130">
    <property type="entry name" value="ClpA_ClpB"/>
</dbReference>
<gene>
    <name evidence="10" type="ORF">ASTO00021_LOCUS2499</name>
    <name evidence="11" type="ORF">ASTO00021_LOCUS2500</name>
</gene>
<dbReference type="SMART" id="SM01086">
    <property type="entry name" value="ClpB_D2-small"/>
    <property type="match status" value="1"/>
</dbReference>
<dbReference type="InterPro" id="IPR019489">
    <property type="entry name" value="Clp_ATPase_C"/>
</dbReference>
<dbReference type="PANTHER" id="PTHR11638:SF176">
    <property type="entry name" value="HEAT SHOCK PROTEIN 78, MITOCHONDRIAL"/>
    <property type="match status" value="1"/>
</dbReference>
<dbReference type="Pfam" id="PF10431">
    <property type="entry name" value="ClpB_D2-small"/>
    <property type="match status" value="1"/>
</dbReference>
<dbReference type="Pfam" id="PF07724">
    <property type="entry name" value="AAA_2"/>
    <property type="match status" value="1"/>
</dbReference>
<dbReference type="InterPro" id="IPR018368">
    <property type="entry name" value="ClpA/B_CS1"/>
</dbReference>
<feature type="domain" description="AAA+ ATPase" evidence="8">
    <location>
        <begin position="529"/>
        <end position="671"/>
    </location>
</feature>
<evidence type="ECO:0008006" key="12">
    <source>
        <dbReference type="Google" id="ProtNLM"/>
    </source>
</evidence>
<dbReference type="Gene3D" id="1.10.8.60">
    <property type="match status" value="1"/>
</dbReference>
<dbReference type="SMART" id="SM00382">
    <property type="entry name" value="AAA"/>
    <property type="match status" value="2"/>
</dbReference>
<evidence type="ECO:0000259" key="9">
    <source>
        <dbReference type="SMART" id="SM01086"/>
    </source>
</evidence>